<evidence type="ECO:0000313" key="2">
    <source>
        <dbReference type="Proteomes" id="UP001162972"/>
    </source>
</evidence>
<evidence type="ECO:0000313" key="1">
    <source>
        <dbReference type="EMBL" id="KAJ6422285.1"/>
    </source>
</evidence>
<dbReference type="AlphaFoldDB" id="A0AAD6KF17"/>
<accession>A0AAD6KF17</accession>
<dbReference type="Proteomes" id="UP001162972">
    <property type="component" value="Chromosome 19"/>
</dbReference>
<comment type="caution">
    <text evidence="1">The sequence shown here is derived from an EMBL/GenBank/DDBJ whole genome shotgun (WGS) entry which is preliminary data.</text>
</comment>
<organism evidence="1 2">
    <name type="scientific">Salix udensis</name>
    <dbReference type="NCBI Taxonomy" id="889485"/>
    <lineage>
        <taxon>Eukaryota</taxon>
        <taxon>Viridiplantae</taxon>
        <taxon>Streptophyta</taxon>
        <taxon>Embryophyta</taxon>
        <taxon>Tracheophyta</taxon>
        <taxon>Spermatophyta</taxon>
        <taxon>Magnoliopsida</taxon>
        <taxon>eudicotyledons</taxon>
        <taxon>Gunneridae</taxon>
        <taxon>Pentapetalae</taxon>
        <taxon>rosids</taxon>
        <taxon>fabids</taxon>
        <taxon>Malpighiales</taxon>
        <taxon>Salicaceae</taxon>
        <taxon>Saliceae</taxon>
        <taxon>Salix</taxon>
    </lineage>
</organism>
<protein>
    <submittedName>
        <fullName evidence="1">Uncharacterized protein</fullName>
    </submittedName>
</protein>
<proteinExistence type="predicted"/>
<name>A0AAD6KF17_9ROSI</name>
<dbReference type="EMBL" id="JAPFFJ010000007">
    <property type="protein sequence ID" value="KAJ6422285.1"/>
    <property type="molecule type" value="Genomic_DNA"/>
</dbReference>
<gene>
    <name evidence="1" type="ORF">OIU84_027274</name>
</gene>
<reference evidence="1 2" key="1">
    <citation type="journal article" date="2023" name="Int. J. Mol. Sci.">
        <title>De Novo Assembly and Annotation of 11 Diverse Shrub Willow (Salix) Genomes Reveals Novel Gene Organization in Sex-Linked Regions.</title>
        <authorList>
            <person name="Hyden B."/>
            <person name="Feng K."/>
            <person name="Yates T.B."/>
            <person name="Jawdy S."/>
            <person name="Cereghino C."/>
            <person name="Smart L.B."/>
            <person name="Muchero W."/>
        </authorList>
    </citation>
    <scope>NUCLEOTIDE SEQUENCE [LARGE SCALE GENOMIC DNA]</scope>
    <source>
        <tissue evidence="1">Shoot tip</tissue>
    </source>
</reference>
<keyword evidence="2" id="KW-1185">Reference proteome</keyword>
<sequence>MNKKKALEVLSFVYHYRQYSPYYLWNSNLNSIYDSLFLSYRPVISYFSIFSISVYT</sequence>